<dbReference type="Pfam" id="PF00672">
    <property type="entry name" value="HAMP"/>
    <property type="match status" value="1"/>
</dbReference>
<keyword evidence="1 3" id="KW-0807">Transducer</keyword>
<keyword evidence="5" id="KW-0472">Membrane</keyword>
<protein>
    <recommendedName>
        <fullName evidence="10">Chemotaxis protein</fullName>
    </recommendedName>
</protein>
<gene>
    <name evidence="8" type="ORF">BHF68_08390</name>
</gene>
<evidence type="ECO:0000256" key="1">
    <source>
        <dbReference type="ARBA" id="ARBA00023224"/>
    </source>
</evidence>
<evidence type="ECO:0000256" key="2">
    <source>
        <dbReference type="ARBA" id="ARBA00029447"/>
    </source>
</evidence>
<dbReference type="GO" id="GO:0016020">
    <property type="term" value="C:membrane"/>
    <property type="evidence" value="ECO:0007669"/>
    <property type="project" value="InterPro"/>
</dbReference>
<evidence type="ECO:0000313" key="9">
    <source>
        <dbReference type="Proteomes" id="UP000094296"/>
    </source>
</evidence>
<accession>A0A1E5G017</accession>
<name>A0A1E5G017_9FIRM</name>
<sequence>MGNELETIDMQEVIRNQDTEQERYQEISDQLAYIQERTQDIIPNLFLLVLNDQGDWVYAIDKGTNQPHTLGAIYNLSDETVNQALLAGEVVATETSSAYLDQSSNMTVLVPVKSETEVLGIVGFDMNTDVLMKLQLILVVVLIFIMVISLFSVWFVVRFMAKRQVKPIHQLVKKMQQLANMDGDLTKRIDIDRNDEIGELAKYTNQMIDSMQQLLSKVDESTNNLSESNREFLASFQRTASEFKAMNVRIKDMGIRMEDQANGVTVATNKTQEIKEGINDVSDQLLIITDEVTKTERFANEGNQVVNIMQEHVDGVVFVVENASSYVNDLEKQSEQITSIIDTITAIAKQTNLLALNASIEASRAGEQGKGFAVVAEEVRKLAEESAKSTESISTLIKNVQEGIKATQQSMVQVSDKTSDSKQHMKVVEQKFEGISNSIRFVAERISDVASVSQEIADHSNEVYESINELRHSSDDNKKTGQLISQLLENEMQHINQMAATIDTLENQTVDVLESMKKLKLK</sequence>
<dbReference type="Proteomes" id="UP000094296">
    <property type="component" value="Unassembled WGS sequence"/>
</dbReference>
<reference evidence="8 9" key="1">
    <citation type="submission" date="2016-09" db="EMBL/GenBank/DDBJ databases">
        <title>Draft genome sequence for the type strain of Desulfuribacillus alkaliarsenatis AHT28, an obligately anaerobic, sulfidogenic bacterium isolated from Russian soda lake sediments.</title>
        <authorList>
            <person name="Abin C.A."/>
            <person name="Hollibaugh J.T."/>
        </authorList>
    </citation>
    <scope>NUCLEOTIDE SEQUENCE [LARGE SCALE GENOMIC DNA]</scope>
    <source>
        <strain evidence="8 9">AHT28</strain>
    </source>
</reference>
<dbReference type="CDD" id="cd06225">
    <property type="entry name" value="HAMP"/>
    <property type="match status" value="1"/>
</dbReference>
<feature type="domain" description="Methyl-accepting transducer" evidence="6">
    <location>
        <begin position="235"/>
        <end position="471"/>
    </location>
</feature>
<dbReference type="CDD" id="cd11386">
    <property type="entry name" value="MCP_signal"/>
    <property type="match status" value="1"/>
</dbReference>
<keyword evidence="5" id="KW-1133">Transmembrane helix</keyword>
<dbReference type="SMART" id="SM00304">
    <property type="entry name" value="HAMP"/>
    <property type="match status" value="1"/>
</dbReference>
<dbReference type="PROSITE" id="PS50111">
    <property type="entry name" value="CHEMOTAXIS_TRANSDUC_2"/>
    <property type="match status" value="1"/>
</dbReference>
<feature type="transmembrane region" description="Helical" evidence="5">
    <location>
        <begin position="136"/>
        <end position="157"/>
    </location>
</feature>
<comment type="caution">
    <text evidence="8">The sequence shown here is derived from an EMBL/GenBank/DDBJ whole genome shotgun (WGS) entry which is preliminary data.</text>
</comment>
<dbReference type="SUPFAM" id="SSF58104">
    <property type="entry name" value="Methyl-accepting chemotaxis protein (MCP) signaling domain"/>
    <property type="match status" value="1"/>
</dbReference>
<feature type="domain" description="HAMP" evidence="7">
    <location>
        <begin position="162"/>
        <end position="216"/>
    </location>
</feature>
<dbReference type="Pfam" id="PF00015">
    <property type="entry name" value="MCPsignal"/>
    <property type="match status" value="1"/>
</dbReference>
<dbReference type="RefSeq" id="WP_069643682.1">
    <property type="nucleotide sequence ID" value="NZ_MIJE01000032.1"/>
</dbReference>
<dbReference type="PROSITE" id="PS50885">
    <property type="entry name" value="HAMP"/>
    <property type="match status" value="1"/>
</dbReference>
<evidence type="ECO:0000313" key="8">
    <source>
        <dbReference type="EMBL" id="OEF96177.1"/>
    </source>
</evidence>
<dbReference type="EMBL" id="MIJE01000032">
    <property type="protein sequence ID" value="OEF96177.1"/>
    <property type="molecule type" value="Genomic_DNA"/>
</dbReference>
<evidence type="ECO:0000256" key="5">
    <source>
        <dbReference type="SAM" id="Phobius"/>
    </source>
</evidence>
<evidence type="ECO:0000256" key="3">
    <source>
        <dbReference type="PROSITE-ProRule" id="PRU00284"/>
    </source>
</evidence>
<organism evidence="8 9">
    <name type="scientific">Desulfuribacillus alkaliarsenatis</name>
    <dbReference type="NCBI Taxonomy" id="766136"/>
    <lineage>
        <taxon>Bacteria</taxon>
        <taxon>Bacillati</taxon>
        <taxon>Bacillota</taxon>
        <taxon>Desulfuribacillia</taxon>
        <taxon>Desulfuribacillales</taxon>
        <taxon>Desulfuribacillaceae</taxon>
        <taxon>Desulfuribacillus</taxon>
    </lineage>
</organism>
<proteinExistence type="inferred from homology"/>
<dbReference type="PANTHER" id="PTHR32089:SF112">
    <property type="entry name" value="LYSOZYME-LIKE PROTEIN-RELATED"/>
    <property type="match status" value="1"/>
</dbReference>
<dbReference type="GO" id="GO:0007165">
    <property type="term" value="P:signal transduction"/>
    <property type="evidence" value="ECO:0007669"/>
    <property type="project" value="UniProtKB-KW"/>
</dbReference>
<dbReference type="InterPro" id="IPR004089">
    <property type="entry name" value="MCPsignal_dom"/>
</dbReference>
<dbReference type="PANTHER" id="PTHR32089">
    <property type="entry name" value="METHYL-ACCEPTING CHEMOTAXIS PROTEIN MCPB"/>
    <property type="match status" value="1"/>
</dbReference>
<dbReference type="SMART" id="SM00283">
    <property type="entry name" value="MA"/>
    <property type="match status" value="1"/>
</dbReference>
<dbReference type="Gene3D" id="6.10.340.10">
    <property type="match status" value="1"/>
</dbReference>
<comment type="similarity">
    <text evidence="2">Belongs to the methyl-accepting chemotaxis (MCP) protein family.</text>
</comment>
<dbReference type="InterPro" id="IPR003660">
    <property type="entry name" value="HAMP_dom"/>
</dbReference>
<keyword evidence="5" id="KW-0812">Transmembrane</keyword>
<evidence type="ECO:0000259" key="7">
    <source>
        <dbReference type="PROSITE" id="PS50885"/>
    </source>
</evidence>
<keyword evidence="4" id="KW-0175">Coiled coil</keyword>
<evidence type="ECO:0000256" key="4">
    <source>
        <dbReference type="SAM" id="Coils"/>
    </source>
</evidence>
<dbReference type="Gene3D" id="1.10.287.950">
    <property type="entry name" value="Methyl-accepting chemotaxis protein"/>
    <property type="match status" value="1"/>
</dbReference>
<keyword evidence="9" id="KW-1185">Reference proteome</keyword>
<evidence type="ECO:0008006" key="10">
    <source>
        <dbReference type="Google" id="ProtNLM"/>
    </source>
</evidence>
<feature type="coiled-coil region" evidence="4">
    <location>
        <begin position="488"/>
        <end position="522"/>
    </location>
</feature>
<evidence type="ECO:0000259" key="6">
    <source>
        <dbReference type="PROSITE" id="PS50111"/>
    </source>
</evidence>
<dbReference type="STRING" id="766136.BHF68_08390"/>
<dbReference type="AlphaFoldDB" id="A0A1E5G017"/>